<evidence type="ECO:0000313" key="4">
    <source>
        <dbReference type="Proteomes" id="UP001303211"/>
    </source>
</evidence>
<dbReference type="InterPro" id="IPR038468">
    <property type="entry name" value="MmpS_C"/>
</dbReference>
<dbReference type="RefSeq" id="WP_317701733.1">
    <property type="nucleotide sequence ID" value="NZ_CP136921.1"/>
</dbReference>
<sequence>MALMKCKECGNDVSNTAASCPKCGAKVPKKTGIGTLVVAGLIGWAVFSFISSGGSIGTSSSSTHSITYHVDGSTSKASLTYQNAQGGSQQEDASVPWRKTISAKSGDFLYISAQNKESYGDIRVRILVDGKEFRNSEASGGFTIASANGSCCQ</sequence>
<name>A0ABZ0J606_9BURK</name>
<evidence type="ECO:0000259" key="2">
    <source>
        <dbReference type="Pfam" id="PF13240"/>
    </source>
</evidence>
<dbReference type="Gene3D" id="2.60.40.2880">
    <property type="entry name" value="MmpS1-5, C-terminal soluble domain"/>
    <property type="match status" value="1"/>
</dbReference>
<keyword evidence="1" id="KW-0472">Membrane</keyword>
<keyword evidence="1" id="KW-0812">Transmembrane</keyword>
<organism evidence="3 4">
    <name type="scientific">Diaphorobacter limosus</name>
    <dbReference type="NCBI Taxonomy" id="3036128"/>
    <lineage>
        <taxon>Bacteria</taxon>
        <taxon>Pseudomonadati</taxon>
        <taxon>Pseudomonadota</taxon>
        <taxon>Betaproteobacteria</taxon>
        <taxon>Burkholderiales</taxon>
        <taxon>Comamonadaceae</taxon>
        <taxon>Diaphorobacter</taxon>
    </lineage>
</organism>
<dbReference type="EMBL" id="CP136921">
    <property type="protein sequence ID" value="WOO32268.1"/>
    <property type="molecule type" value="Genomic_DNA"/>
</dbReference>
<proteinExistence type="predicted"/>
<dbReference type="Pfam" id="PF13240">
    <property type="entry name" value="Zn_Ribbon_1"/>
    <property type="match status" value="1"/>
</dbReference>
<keyword evidence="1" id="KW-1133">Transmembrane helix</keyword>
<evidence type="ECO:0000313" key="3">
    <source>
        <dbReference type="EMBL" id="WOO32268.1"/>
    </source>
</evidence>
<keyword evidence="4" id="KW-1185">Reference proteome</keyword>
<reference evidence="3 4" key="1">
    <citation type="submission" date="2023-03" db="EMBL/GenBank/DDBJ databases">
        <title>Diaphorobacter basophil sp. nov., isolated from a sewage-treatment plant.</title>
        <authorList>
            <person name="Yang K."/>
        </authorList>
    </citation>
    <scope>NUCLEOTIDE SEQUENCE [LARGE SCALE GENOMIC DNA]</scope>
    <source>
        <strain evidence="3 4">Y-1</strain>
    </source>
</reference>
<accession>A0ABZ0J606</accession>
<evidence type="ECO:0000256" key="1">
    <source>
        <dbReference type="SAM" id="Phobius"/>
    </source>
</evidence>
<feature type="transmembrane region" description="Helical" evidence="1">
    <location>
        <begin position="32"/>
        <end position="50"/>
    </location>
</feature>
<gene>
    <name evidence="3" type="ORF">P4826_18070</name>
</gene>
<dbReference type="Proteomes" id="UP001303211">
    <property type="component" value="Chromosome"/>
</dbReference>
<dbReference type="InterPro" id="IPR026870">
    <property type="entry name" value="Zinc_ribbon_dom"/>
</dbReference>
<feature type="domain" description="Zinc-ribbon" evidence="2">
    <location>
        <begin position="5"/>
        <end position="27"/>
    </location>
</feature>
<protein>
    <submittedName>
        <fullName evidence="3">Zinc ribbon domain-containing protein</fullName>
    </submittedName>
</protein>